<evidence type="ECO:0000313" key="2">
    <source>
        <dbReference type="EMBL" id="KAG8200225.1"/>
    </source>
</evidence>
<dbReference type="Pfam" id="PF22936">
    <property type="entry name" value="Pol_BBD"/>
    <property type="match status" value="1"/>
</dbReference>
<sequence length="94" mass="10538">MTTYEQEKNNSPPERGEAGEAIAAAAVLPKVRRNNTFILDSGATSHMCFNPDMFFKFTRQTDSYLMLEDDKPAKITGKGSVRITVPDEEWGTKH</sequence>
<comment type="caution">
    <text evidence="2">The sequence shown here is derived from an EMBL/GenBank/DDBJ whole genome shotgun (WGS) entry which is preliminary data.</text>
</comment>
<dbReference type="AlphaFoldDB" id="A0AAV6VVW8"/>
<gene>
    <name evidence="2" type="ORF">JTE90_025003</name>
</gene>
<dbReference type="InterPro" id="IPR054722">
    <property type="entry name" value="PolX-like_BBD"/>
</dbReference>
<evidence type="ECO:0000259" key="1">
    <source>
        <dbReference type="Pfam" id="PF22936"/>
    </source>
</evidence>
<proteinExistence type="predicted"/>
<feature type="domain" description="Retrovirus-related Pol polyprotein from transposon TNT 1-94-like beta-barrel" evidence="1">
    <location>
        <begin position="37"/>
        <end position="88"/>
    </location>
</feature>
<keyword evidence="3" id="KW-1185">Reference proteome</keyword>
<organism evidence="2 3">
    <name type="scientific">Oedothorax gibbosus</name>
    <dbReference type="NCBI Taxonomy" id="931172"/>
    <lineage>
        <taxon>Eukaryota</taxon>
        <taxon>Metazoa</taxon>
        <taxon>Ecdysozoa</taxon>
        <taxon>Arthropoda</taxon>
        <taxon>Chelicerata</taxon>
        <taxon>Arachnida</taxon>
        <taxon>Araneae</taxon>
        <taxon>Araneomorphae</taxon>
        <taxon>Entelegynae</taxon>
        <taxon>Araneoidea</taxon>
        <taxon>Linyphiidae</taxon>
        <taxon>Erigoninae</taxon>
        <taxon>Oedothorax</taxon>
    </lineage>
</organism>
<dbReference type="Proteomes" id="UP000827092">
    <property type="component" value="Unassembled WGS sequence"/>
</dbReference>
<protein>
    <recommendedName>
        <fullName evidence="1">Retrovirus-related Pol polyprotein from transposon TNT 1-94-like beta-barrel domain-containing protein</fullName>
    </recommendedName>
</protein>
<accession>A0AAV6VVW8</accession>
<name>A0AAV6VVW8_9ARAC</name>
<dbReference type="EMBL" id="JAFNEN010000018">
    <property type="protein sequence ID" value="KAG8200225.1"/>
    <property type="molecule type" value="Genomic_DNA"/>
</dbReference>
<reference evidence="2 3" key="1">
    <citation type="journal article" date="2022" name="Nat. Ecol. Evol.">
        <title>A masculinizing supergene underlies an exaggerated male reproductive morph in a spider.</title>
        <authorList>
            <person name="Hendrickx F."/>
            <person name="De Corte Z."/>
            <person name="Sonet G."/>
            <person name="Van Belleghem S.M."/>
            <person name="Kostlbacher S."/>
            <person name="Vangestel C."/>
        </authorList>
    </citation>
    <scope>NUCLEOTIDE SEQUENCE [LARGE SCALE GENOMIC DNA]</scope>
    <source>
        <strain evidence="2">W744_W776</strain>
    </source>
</reference>
<evidence type="ECO:0000313" key="3">
    <source>
        <dbReference type="Proteomes" id="UP000827092"/>
    </source>
</evidence>